<gene>
    <name evidence="1" type="ORF">F5876DRAFT_91250</name>
</gene>
<organism evidence="1 2">
    <name type="scientific">Lentinula aff. lateritia</name>
    <dbReference type="NCBI Taxonomy" id="2804960"/>
    <lineage>
        <taxon>Eukaryota</taxon>
        <taxon>Fungi</taxon>
        <taxon>Dikarya</taxon>
        <taxon>Basidiomycota</taxon>
        <taxon>Agaricomycotina</taxon>
        <taxon>Agaricomycetes</taxon>
        <taxon>Agaricomycetidae</taxon>
        <taxon>Agaricales</taxon>
        <taxon>Marasmiineae</taxon>
        <taxon>Omphalotaceae</taxon>
        <taxon>Lentinula</taxon>
    </lineage>
</organism>
<name>A0ACC1TN17_9AGAR</name>
<keyword evidence="2" id="KW-1185">Reference proteome</keyword>
<dbReference type="Proteomes" id="UP001163835">
    <property type="component" value="Unassembled WGS sequence"/>
</dbReference>
<protein>
    <submittedName>
        <fullName evidence="1">Uncharacterized protein</fullName>
    </submittedName>
</protein>
<comment type="caution">
    <text evidence="1">The sequence shown here is derived from an EMBL/GenBank/DDBJ whole genome shotgun (WGS) entry which is preliminary data.</text>
</comment>
<accession>A0ACC1TN17</accession>
<evidence type="ECO:0000313" key="1">
    <source>
        <dbReference type="EMBL" id="KAJ3806011.1"/>
    </source>
</evidence>
<evidence type="ECO:0000313" key="2">
    <source>
        <dbReference type="Proteomes" id="UP001163835"/>
    </source>
</evidence>
<sequence>MFHTSLSPEQKNLFVVRLQSTDLDGLTVPPLRAAYMMQYNNNLIGKHFKTLMQTMSFHVHDMVSPAQFQLIQSVGELGAMLWIHEINNMESYLKDLEIVIGNTLDAFAAVDPAKIINKVKIHLLNHVIPDVRQFGPII</sequence>
<proteinExistence type="predicted"/>
<reference evidence="1" key="1">
    <citation type="submission" date="2022-09" db="EMBL/GenBank/DDBJ databases">
        <title>A Global Phylogenomic Analysis of the Shiitake Genus Lentinula.</title>
        <authorList>
            <consortium name="DOE Joint Genome Institute"/>
            <person name="Sierra-Patev S."/>
            <person name="Min B."/>
            <person name="Naranjo-Ortiz M."/>
            <person name="Looney B."/>
            <person name="Konkel Z."/>
            <person name="Slot J.C."/>
            <person name="Sakamoto Y."/>
            <person name="Steenwyk J.L."/>
            <person name="Rokas A."/>
            <person name="Carro J."/>
            <person name="Camarero S."/>
            <person name="Ferreira P."/>
            <person name="Molpeceres G."/>
            <person name="Ruiz-Duenas F.J."/>
            <person name="Serrano A."/>
            <person name="Henrissat B."/>
            <person name="Drula E."/>
            <person name="Hughes K.W."/>
            <person name="Mata J.L."/>
            <person name="Ishikawa N.K."/>
            <person name="Vargas-Isla R."/>
            <person name="Ushijima S."/>
            <person name="Smith C.A."/>
            <person name="Ahrendt S."/>
            <person name="Andreopoulos W."/>
            <person name="He G."/>
            <person name="Labutti K."/>
            <person name="Lipzen A."/>
            <person name="Ng V."/>
            <person name="Riley R."/>
            <person name="Sandor L."/>
            <person name="Barry K."/>
            <person name="Martinez A.T."/>
            <person name="Xiao Y."/>
            <person name="Gibbons J.G."/>
            <person name="Terashima K."/>
            <person name="Grigoriev I.V."/>
            <person name="Hibbett D.S."/>
        </authorList>
    </citation>
    <scope>NUCLEOTIDE SEQUENCE</scope>
    <source>
        <strain evidence="1">TMI1499</strain>
    </source>
</reference>
<dbReference type="EMBL" id="MU795490">
    <property type="protein sequence ID" value="KAJ3806011.1"/>
    <property type="molecule type" value="Genomic_DNA"/>
</dbReference>